<sequence>MTKSSPTTVKTTVVHPSTVPLCKGIEERNIMGVIAHRRFNPKGTQTFQRRKDDL</sequence>
<organism evidence="1 2">
    <name type="scientific">Thalassorhabdus alkalitolerans</name>
    <dbReference type="NCBI Taxonomy" id="2282697"/>
    <lineage>
        <taxon>Bacteria</taxon>
        <taxon>Bacillati</taxon>
        <taxon>Bacillota</taxon>
        <taxon>Bacilli</taxon>
        <taxon>Bacillales</taxon>
        <taxon>Bacillaceae</taxon>
        <taxon>Thalassorhabdus</taxon>
    </lineage>
</organism>
<dbReference type="EMBL" id="JBHSOZ010000003">
    <property type="protein sequence ID" value="MFC5712826.1"/>
    <property type="molecule type" value="Genomic_DNA"/>
</dbReference>
<evidence type="ECO:0000313" key="2">
    <source>
        <dbReference type="Proteomes" id="UP001596142"/>
    </source>
</evidence>
<accession>A0ABW0YMZ9</accession>
<proteinExistence type="predicted"/>
<name>A0ABW0YMZ9_9BACI</name>
<dbReference type="RefSeq" id="WP_385943785.1">
    <property type="nucleotide sequence ID" value="NZ_JBHSPG010000023.1"/>
</dbReference>
<gene>
    <name evidence="1" type="ORF">ACFPU1_08535</name>
</gene>
<evidence type="ECO:0000313" key="1">
    <source>
        <dbReference type="EMBL" id="MFC5712826.1"/>
    </source>
</evidence>
<reference evidence="2" key="1">
    <citation type="journal article" date="2019" name="Int. J. Syst. Evol. Microbiol.">
        <title>The Global Catalogue of Microorganisms (GCM) 10K type strain sequencing project: providing services to taxonomists for standard genome sequencing and annotation.</title>
        <authorList>
            <consortium name="The Broad Institute Genomics Platform"/>
            <consortium name="The Broad Institute Genome Sequencing Center for Infectious Disease"/>
            <person name="Wu L."/>
            <person name="Ma J."/>
        </authorList>
    </citation>
    <scope>NUCLEOTIDE SEQUENCE [LARGE SCALE GENOMIC DNA]</scope>
    <source>
        <strain evidence="2">CECT 7184</strain>
    </source>
</reference>
<protein>
    <submittedName>
        <fullName evidence="1">Uncharacterized protein</fullName>
    </submittedName>
</protein>
<comment type="caution">
    <text evidence="1">The sequence shown here is derived from an EMBL/GenBank/DDBJ whole genome shotgun (WGS) entry which is preliminary data.</text>
</comment>
<dbReference type="Proteomes" id="UP001596142">
    <property type="component" value="Unassembled WGS sequence"/>
</dbReference>
<keyword evidence="2" id="KW-1185">Reference proteome</keyword>